<reference evidence="2 3" key="1">
    <citation type="submission" date="2019-06" db="EMBL/GenBank/DDBJ databases">
        <title>Draft genomes of female and male turbot (Scophthalmus maximus).</title>
        <authorList>
            <person name="Xu H."/>
            <person name="Xu X.-W."/>
            <person name="Shao C."/>
            <person name="Chen S."/>
        </authorList>
    </citation>
    <scope>NUCLEOTIDE SEQUENCE [LARGE SCALE GENOMIC DNA]</scope>
    <source>
        <strain evidence="2">Ysfricsl-2016a</strain>
        <tissue evidence="2">Blood</tissue>
    </source>
</reference>
<name>A0A6A4SSY2_SCOMX</name>
<comment type="caution">
    <text evidence="2">The sequence shown here is derived from an EMBL/GenBank/DDBJ whole genome shotgun (WGS) entry which is preliminary data.</text>
</comment>
<accession>A0A6A4SSY2</accession>
<sequence>MKVSGGVASGPGAEVTRVTFSNLFSCVRPQLCGPFQSAVPLSSGANPHADPPSEGKERERKKTWLIAAIVAYEALKYLILPDALFRRAVAFKFRIKKNAQRDKSFIRTTFHAAPRPILRPLRFPTEDSAFSLHQPRNTLTDLGNHLPPQITSALPGKPTGNVKRHKCKLETEKHRLLNEEKLEKLNEKQVKEKQDGNTDNEPQVKEKQDGNTDNEPQVKEKQDGKTDNEPQV</sequence>
<organism evidence="2 3">
    <name type="scientific">Scophthalmus maximus</name>
    <name type="common">Turbot</name>
    <name type="synonym">Psetta maxima</name>
    <dbReference type="NCBI Taxonomy" id="52904"/>
    <lineage>
        <taxon>Eukaryota</taxon>
        <taxon>Metazoa</taxon>
        <taxon>Chordata</taxon>
        <taxon>Craniata</taxon>
        <taxon>Vertebrata</taxon>
        <taxon>Euteleostomi</taxon>
        <taxon>Actinopterygii</taxon>
        <taxon>Neopterygii</taxon>
        <taxon>Teleostei</taxon>
        <taxon>Neoteleostei</taxon>
        <taxon>Acanthomorphata</taxon>
        <taxon>Carangaria</taxon>
        <taxon>Pleuronectiformes</taxon>
        <taxon>Pleuronectoidei</taxon>
        <taxon>Scophthalmidae</taxon>
        <taxon>Scophthalmus</taxon>
    </lineage>
</organism>
<gene>
    <name evidence="2" type="ORF">F2P81_011121</name>
</gene>
<evidence type="ECO:0000313" key="2">
    <source>
        <dbReference type="EMBL" id="KAF0035809.1"/>
    </source>
</evidence>
<feature type="region of interest" description="Disordered" evidence="1">
    <location>
        <begin position="136"/>
        <end position="232"/>
    </location>
</feature>
<protein>
    <submittedName>
        <fullName evidence="2">Uncharacterized protein</fullName>
    </submittedName>
</protein>
<proteinExistence type="predicted"/>
<feature type="compositionally biased region" description="Basic and acidic residues" evidence="1">
    <location>
        <begin position="168"/>
        <end position="232"/>
    </location>
</feature>
<dbReference type="AlphaFoldDB" id="A0A6A4SSY2"/>
<dbReference type="Proteomes" id="UP000438429">
    <property type="component" value="Unassembled WGS sequence"/>
</dbReference>
<evidence type="ECO:0000256" key="1">
    <source>
        <dbReference type="SAM" id="MobiDB-lite"/>
    </source>
</evidence>
<dbReference type="EMBL" id="VEVO01000010">
    <property type="protein sequence ID" value="KAF0035809.1"/>
    <property type="molecule type" value="Genomic_DNA"/>
</dbReference>
<evidence type="ECO:0000313" key="3">
    <source>
        <dbReference type="Proteomes" id="UP000438429"/>
    </source>
</evidence>